<accession>A0A6P1TP03</accession>
<name>A0A6P1TP03_9FIRM</name>
<dbReference type="KEGG" id="anr:Ana3638_21205"/>
<proteinExistence type="predicted"/>
<dbReference type="RefSeq" id="WP_161839812.1">
    <property type="nucleotide sequence ID" value="NZ_CP048000.1"/>
</dbReference>
<dbReference type="EMBL" id="CP048000">
    <property type="protein sequence ID" value="QHQ62990.1"/>
    <property type="molecule type" value="Genomic_DNA"/>
</dbReference>
<dbReference type="Proteomes" id="UP000464314">
    <property type="component" value="Chromosome"/>
</dbReference>
<evidence type="ECO:0000313" key="1">
    <source>
        <dbReference type="EMBL" id="QHQ62990.1"/>
    </source>
</evidence>
<keyword evidence="2" id="KW-1185">Reference proteome</keyword>
<sequence length="67" mass="7988">MLNDFFNATITKFNFSTREYNNMKSIMIALMRIAIDEEIIVENPMNGIYTKAKFRQSERKVMVRSYI</sequence>
<evidence type="ECO:0000313" key="2">
    <source>
        <dbReference type="Proteomes" id="UP000464314"/>
    </source>
</evidence>
<protein>
    <submittedName>
        <fullName evidence="1">Uncharacterized protein</fullName>
    </submittedName>
</protein>
<reference evidence="1 2" key="1">
    <citation type="submission" date="2020-01" db="EMBL/GenBank/DDBJ databases">
        <title>Genome analysis of Anaerocolumna sp. CBA3638.</title>
        <authorList>
            <person name="Kim J."/>
            <person name="Roh S.W."/>
        </authorList>
    </citation>
    <scope>NUCLEOTIDE SEQUENCE [LARGE SCALE GENOMIC DNA]</scope>
    <source>
        <strain evidence="1 2">CBA3638</strain>
    </source>
</reference>
<gene>
    <name evidence="1" type="ORF">Ana3638_21205</name>
</gene>
<organism evidence="1 2">
    <name type="scientific">Anaerocolumna sedimenticola</name>
    <dbReference type="NCBI Taxonomy" id="2696063"/>
    <lineage>
        <taxon>Bacteria</taxon>
        <taxon>Bacillati</taxon>
        <taxon>Bacillota</taxon>
        <taxon>Clostridia</taxon>
        <taxon>Lachnospirales</taxon>
        <taxon>Lachnospiraceae</taxon>
        <taxon>Anaerocolumna</taxon>
    </lineage>
</organism>
<dbReference type="AlphaFoldDB" id="A0A6P1TP03"/>